<dbReference type="EMBL" id="JAIZAY010000023">
    <property type="protein sequence ID" value="KAJ8019766.1"/>
    <property type="molecule type" value="Genomic_DNA"/>
</dbReference>
<reference evidence="9" key="1">
    <citation type="submission" date="2021-10" db="EMBL/GenBank/DDBJ databases">
        <title>Tropical sea cucumber genome reveals ecological adaptation and Cuvierian tubules defense mechanism.</title>
        <authorList>
            <person name="Chen T."/>
        </authorList>
    </citation>
    <scope>NUCLEOTIDE SEQUENCE</scope>
    <source>
        <strain evidence="9">Nanhai2018</strain>
        <tissue evidence="9">Muscle</tissue>
    </source>
</reference>
<keyword evidence="3" id="KW-0639">Primosome</keyword>
<dbReference type="GO" id="GO:0006270">
    <property type="term" value="P:DNA replication initiation"/>
    <property type="evidence" value="ECO:0007669"/>
    <property type="project" value="TreeGrafter"/>
</dbReference>
<evidence type="ECO:0000259" key="8">
    <source>
        <dbReference type="Pfam" id="PF04104"/>
    </source>
</evidence>
<comment type="cofactor">
    <cofactor evidence="1">
        <name>[4Fe-4S] cluster</name>
        <dbReference type="ChEBI" id="CHEBI:49883"/>
    </cofactor>
</comment>
<dbReference type="PANTHER" id="PTHR10537:SF4">
    <property type="entry name" value="DNA PRIMASE LARGE SUBUNIT"/>
    <property type="match status" value="1"/>
</dbReference>
<name>A0A9Q0YE14_HOLLE</name>
<dbReference type="GO" id="GO:0006269">
    <property type="term" value="P:DNA replication, synthesis of primer"/>
    <property type="evidence" value="ECO:0007669"/>
    <property type="project" value="UniProtKB-KW"/>
</dbReference>
<protein>
    <submittedName>
        <fullName evidence="9">DNA primase large subunit</fullName>
    </submittedName>
</protein>
<comment type="caution">
    <text evidence="9">The sequence shown here is derived from an EMBL/GenBank/DDBJ whole genome shotgun (WGS) entry which is preliminary data.</text>
</comment>
<evidence type="ECO:0000256" key="2">
    <source>
        <dbReference type="ARBA" id="ARBA00022485"/>
    </source>
</evidence>
<evidence type="ECO:0000256" key="3">
    <source>
        <dbReference type="ARBA" id="ARBA00022515"/>
    </source>
</evidence>
<evidence type="ECO:0000256" key="1">
    <source>
        <dbReference type="ARBA" id="ARBA00001966"/>
    </source>
</evidence>
<dbReference type="OrthoDB" id="421393at2759"/>
<dbReference type="GO" id="GO:0046872">
    <property type="term" value="F:metal ion binding"/>
    <property type="evidence" value="ECO:0007669"/>
    <property type="project" value="UniProtKB-KW"/>
</dbReference>
<dbReference type="Proteomes" id="UP001152320">
    <property type="component" value="Chromosome 23"/>
</dbReference>
<organism evidence="9 10">
    <name type="scientific">Holothuria leucospilota</name>
    <name type="common">Black long sea cucumber</name>
    <name type="synonym">Mertensiothuria leucospilota</name>
    <dbReference type="NCBI Taxonomy" id="206669"/>
    <lineage>
        <taxon>Eukaryota</taxon>
        <taxon>Metazoa</taxon>
        <taxon>Echinodermata</taxon>
        <taxon>Eleutherozoa</taxon>
        <taxon>Echinozoa</taxon>
        <taxon>Holothuroidea</taxon>
        <taxon>Aspidochirotacea</taxon>
        <taxon>Aspidochirotida</taxon>
        <taxon>Holothuriidae</taxon>
        <taxon>Holothuria</taxon>
    </lineage>
</organism>
<evidence type="ECO:0000256" key="4">
    <source>
        <dbReference type="ARBA" id="ARBA00022705"/>
    </source>
</evidence>
<proteinExistence type="predicted"/>
<sequence length="802" mass="91517">MAFYIKPPEGVVSLASLERFGIKRLLFLKEVLKCDGSEGFRRLVSEIDTAIDSECLIEGSKRDRTSHFLLRLVCCEDNEMFNFLLQAETELFGYRFSSMNTQELFHFLKSTHKFVTRCLNFKTCANDDNVCNLQMALDMVFSATGSWQAIVEKYMNDCSTETFQIPFQLALSLIAGRQVDLKNGLASVPFSKLHVVLSSLFHTLLKEGLRKAAVVCNDAGDREIKLVQSLQLFCQKLLGSPHPRSSILDHCFLSDQIDEEVVFFPPCMKHLHRVLRQRHRLRHHSRVQYTLYLKEIGLPPDEALVFWKREYSQPEIDRYGNSVKCRNTWQKDNKRYTYNIRHLYGLEGARTNYSAHSCKFLQMYTPGPGEEGGCPFSQSDDSYLQTFMDIEEVGKFFQGDILSHSKNRQYTEACRKFFISKVNHEVTKILPTLGSGEQGNGCLDDTETRGDGLNIAVPPRGETSIDYDSTIMKEHFEYCRHCKATGRLLEPEVRFGGIQCQCSKAKVSRTTEYNSKTLSKNRFEYSYNNVKVHVLQGSHSFQSARTQCKGKCAISKRNPNVCKRRKVSHSFNDEGKADLNPKDSGYESVADSMLSVPKVRSFTVLQFSENADKEFGQQKRPLTTDRTERAGENRFVKILARSHDADVHRKDIRSQSFENEGLEFTDGHRAESDGHINKVVRHGNSDLHDDEVIFKQAGNFKGTDSNLNTPNERLDPGIVDGRQGFREEFVCNTCGNVGSKTDVSRNNDYGKVKPVAINDGATQQLYQNVRTQDIRKPSDFYTSFRKIRSELKKLKEKVKSAT</sequence>
<keyword evidence="5" id="KW-0479">Metal-binding</keyword>
<dbReference type="AlphaFoldDB" id="A0A9Q0YE14"/>
<dbReference type="GO" id="GO:0005658">
    <property type="term" value="C:alpha DNA polymerase:primase complex"/>
    <property type="evidence" value="ECO:0007669"/>
    <property type="project" value="TreeGrafter"/>
</dbReference>
<evidence type="ECO:0000256" key="7">
    <source>
        <dbReference type="ARBA" id="ARBA00023014"/>
    </source>
</evidence>
<keyword evidence="6" id="KW-0408">Iron</keyword>
<evidence type="ECO:0000313" key="10">
    <source>
        <dbReference type="Proteomes" id="UP001152320"/>
    </source>
</evidence>
<evidence type="ECO:0000256" key="6">
    <source>
        <dbReference type="ARBA" id="ARBA00023004"/>
    </source>
</evidence>
<accession>A0A9Q0YE14</accession>
<dbReference type="PANTHER" id="PTHR10537">
    <property type="entry name" value="DNA PRIMASE LARGE SUBUNIT"/>
    <property type="match status" value="1"/>
</dbReference>
<keyword evidence="7" id="KW-0411">Iron-sulfur</keyword>
<keyword evidence="10" id="KW-1185">Reference proteome</keyword>
<dbReference type="InterPro" id="IPR007238">
    <property type="entry name" value="DNA_primase_lsu_euk/arc"/>
</dbReference>
<dbReference type="InterPro" id="IPR058560">
    <property type="entry name" value="DNA_primase_C"/>
</dbReference>
<feature type="domain" description="DNA primase large subunit C-terminal" evidence="8">
    <location>
        <begin position="263"/>
        <end position="422"/>
    </location>
</feature>
<keyword evidence="4" id="KW-0235">DNA replication</keyword>
<keyword evidence="2" id="KW-0004">4Fe-4S</keyword>
<gene>
    <name evidence="9" type="ORF">HOLleu_41487</name>
</gene>
<dbReference type="Pfam" id="PF26466">
    <property type="entry name" value="DNA_primase_lrg_N"/>
    <property type="match status" value="1"/>
</dbReference>
<dbReference type="Pfam" id="PF04104">
    <property type="entry name" value="DNA_primase_lrg"/>
    <property type="match status" value="1"/>
</dbReference>
<evidence type="ECO:0000313" key="9">
    <source>
        <dbReference type="EMBL" id="KAJ8019766.1"/>
    </source>
</evidence>
<evidence type="ECO:0000256" key="5">
    <source>
        <dbReference type="ARBA" id="ARBA00022723"/>
    </source>
</evidence>
<dbReference type="GO" id="GO:0051539">
    <property type="term" value="F:4 iron, 4 sulfur cluster binding"/>
    <property type="evidence" value="ECO:0007669"/>
    <property type="project" value="UniProtKB-KW"/>
</dbReference>
<dbReference type="Gene3D" id="1.20.930.80">
    <property type="match status" value="1"/>
</dbReference>